<evidence type="ECO:0000313" key="1">
    <source>
        <dbReference type="EMBL" id="KAF8878035.1"/>
    </source>
</evidence>
<comment type="caution">
    <text evidence="1">The sequence shown here is derived from an EMBL/GenBank/DDBJ whole genome shotgun (WGS) entry which is preliminary data.</text>
</comment>
<proteinExistence type="predicted"/>
<name>A0A9P5NDY9_GYMJU</name>
<keyword evidence="2" id="KW-1185">Reference proteome</keyword>
<protein>
    <submittedName>
        <fullName evidence="1">Uncharacterized protein</fullName>
    </submittedName>
</protein>
<gene>
    <name evidence="1" type="ORF">CPB84DRAFT_1879320</name>
</gene>
<dbReference type="Proteomes" id="UP000724874">
    <property type="component" value="Unassembled WGS sequence"/>
</dbReference>
<dbReference type="OrthoDB" id="3253976at2759"/>
<organism evidence="1 2">
    <name type="scientific">Gymnopilus junonius</name>
    <name type="common">Spectacular rustgill mushroom</name>
    <name type="synonym">Gymnopilus spectabilis subsp. junonius</name>
    <dbReference type="NCBI Taxonomy" id="109634"/>
    <lineage>
        <taxon>Eukaryota</taxon>
        <taxon>Fungi</taxon>
        <taxon>Dikarya</taxon>
        <taxon>Basidiomycota</taxon>
        <taxon>Agaricomycotina</taxon>
        <taxon>Agaricomycetes</taxon>
        <taxon>Agaricomycetidae</taxon>
        <taxon>Agaricales</taxon>
        <taxon>Agaricineae</taxon>
        <taxon>Hymenogastraceae</taxon>
        <taxon>Gymnopilus</taxon>
    </lineage>
</organism>
<dbReference type="AlphaFoldDB" id="A0A9P5NDY9"/>
<sequence length="85" mass="9412">MLKCSLTTFELRQPPQMFFFQSNADPSLDHLYPAILTSPNAEDLDLSEATADYLGYLDLATHLTQESAISDDFATATLKLLGINE</sequence>
<reference evidence="1" key="1">
    <citation type="submission" date="2020-11" db="EMBL/GenBank/DDBJ databases">
        <authorList>
            <consortium name="DOE Joint Genome Institute"/>
            <person name="Ahrendt S."/>
            <person name="Riley R."/>
            <person name="Andreopoulos W."/>
            <person name="LaButti K."/>
            <person name="Pangilinan J."/>
            <person name="Ruiz-duenas F.J."/>
            <person name="Barrasa J.M."/>
            <person name="Sanchez-Garcia M."/>
            <person name="Camarero S."/>
            <person name="Miyauchi S."/>
            <person name="Serrano A."/>
            <person name="Linde D."/>
            <person name="Babiker R."/>
            <person name="Drula E."/>
            <person name="Ayuso-Fernandez I."/>
            <person name="Pacheco R."/>
            <person name="Padilla G."/>
            <person name="Ferreira P."/>
            <person name="Barriuso J."/>
            <person name="Kellner H."/>
            <person name="Castanera R."/>
            <person name="Alfaro M."/>
            <person name="Ramirez L."/>
            <person name="Pisabarro A.G."/>
            <person name="Kuo A."/>
            <person name="Tritt A."/>
            <person name="Lipzen A."/>
            <person name="He G."/>
            <person name="Yan M."/>
            <person name="Ng V."/>
            <person name="Cullen D."/>
            <person name="Martin F."/>
            <person name="Rosso M.-N."/>
            <person name="Henrissat B."/>
            <person name="Hibbett D."/>
            <person name="Martinez A.T."/>
            <person name="Grigoriev I.V."/>
        </authorList>
    </citation>
    <scope>NUCLEOTIDE SEQUENCE</scope>
    <source>
        <strain evidence="1">AH 44721</strain>
    </source>
</reference>
<accession>A0A9P5NDY9</accession>
<evidence type="ECO:0000313" key="2">
    <source>
        <dbReference type="Proteomes" id="UP000724874"/>
    </source>
</evidence>
<dbReference type="EMBL" id="JADNYJ010000163">
    <property type="protein sequence ID" value="KAF8878035.1"/>
    <property type="molecule type" value="Genomic_DNA"/>
</dbReference>